<organism evidence="1 2">
    <name type="scientific">Fimbriiglobus ruber</name>
    <dbReference type="NCBI Taxonomy" id="1908690"/>
    <lineage>
        <taxon>Bacteria</taxon>
        <taxon>Pseudomonadati</taxon>
        <taxon>Planctomycetota</taxon>
        <taxon>Planctomycetia</taxon>
        <taxon>Gemmatales</taxon>
        <taxon>Gemmataceae</taxon>
        <taxon>Fimbriiglobus</taxon>
    </lineage>
</organism>
<sequence>MEKKELPFVVGIMADLSGHRPEAELGDLKTRDFKNIDRDNIDEVMKDAAPSLNLTVDNKLKDDKTQLRVALTFKSLEDFEPARVAEQVAPLKELLDIRRRLDEVLARISTNMQLEQVLQDVLANTEKVQALAKQMGIEKTAAPEAK</sequence>
<name>A0A225E6V3_9BACT</name>
<evidence type="ECO:0000313" key="1">
    <source>
        <dbReference type="EMBL" id="OWK45229.1"/>
    </source>
</evidence>
<dbReference type="PANTHER" id="PTHR35850">
    <property type="entry name" value="CYTOPLASMIC PROTEIN-RELATED"/>
    <property type="match status" value="1"/>
</dbReference>
<dbReference type="NCBIfam" id="TIGR03358">
    <property type="entry name" value="VI_chp_5"/>
    <property type="match status" value="1"/>
</dbReference>
<dbReference type="EMBL" id="NIDE01000002">
    <property type="protein sequence ID" value="OWK45229.1"/>
    <property type="molecule type" value="Genomic_DNA"/>
</dbReference>
<reference evidence="2" key="1">
    <citation type="submission" date="2017-06" db="EMBL/GenBank/DDBJ databases">
        <title>Genome analysis of Fimbriiglobus ruber SP5, the first member of the order Planctomycetales with confirmed chitinolytic capability.</title>
        <authorList>
            <person name="Ravin N.V."/>
            <person name="Rakitin A.L."/>
            <person name="Ivanova A.A."/>
            <person name="Beletsky A.V."/>
            <person name="Kulichevskaya I.S."/>
            <person name="Mardanov A.V."/>
            <person name="Dedysh S.N."/>
        </authorList>
    </citation>
    <scope>NUCLEOTIDE SEQUENCE [LARGE SCALE GENOMIC DNA]</scope>
    <source>
        <strain evidence="2">SP5</strain>
    </source>
</reference>
<dbReference type="AlphaFoldDB" id="A0A225E6V3"/>
<dbReference type="InterPro" id="IPR008312">
    <property type="entry name" value="T6SS_TssB1"/>
</dbReference>
<dbReference type="Proteomes" id="UP000214646">
    <property type="component" value="Unassembled WGS sequence"/>
</dbReference>
<comment type="caution">
    <text evidence="1">The sequence shown here is derived from an EMBL/GenBank/DDBJ whole genome shotgun (WGS) entry which is preliminary data.</text>
</comment>
<evidence type="ECO:0000313" key="2">
    <source>
        <dbReference type="Proteomes" id="UP000214646"/>
    </source>
</evidence>
<keyword evidence="2" id="KW-1185">Reference proteome</keyword>
<accession>A0A225E6V3</accession>
<gene>
    <name evidence="1" type="ORF">FRUB_01560</name>
</gene>
<protein>
    <submittedName>
        <fullName evidence="1">Uncharacterized protein ImpB</fullName>
    </submittedName>
</protein>
<proteinExistence type="predicted"/>
<dbReference type="Pfam" id="PF05591">
    <property type="entry name" value="T6SS_VipA"/>
    <property type="match status" value="1"/>
</dbReference>
<dbReference type="PANTHER" id="PTHR35850:SF1">
    <property type="entry name" value="TYPE VI SECRETION SYSTEM SHEATH PROTEIN TSSB1"/>
    <property type="match status" value="1"/>
</dbReference>